<dbReference type="Proteomes" id="UP000069940">
    <property type="component" value="Unassembled WGS sequence"/>
</dbReference>
<dbReference type="RefSeq" id="XP_029714488.2">
    <property type="nucleotide sequence ID" value="XM_029858628.2"/>
</dbReference>
<feature type="signal peptide" evidence="1">
    <location>
        <begin position="1"/>
        <end position="21"/>
    </location>
</feature>
<dbReference type="InterPro" id="IPR035992">
    <property type="entry name" value="Ricin_B-like_lectins"/>
</dbReference>
<protein>
    <submittedName>
        <fullName evidence="2">Uncharacterized protein</fullName>
    </submittedName>
</protein>
<accession>A0ABM1YDF6</accession>
<organism evidence="2 3">
    <name type="scientific">Aedes albopictus</name>
    <name type="common">Asian tiger mosquito</name>
    <name type="synonym">Stegomyia albopicta</name>
    <dbReference type="NCBI Taxonomy" id="7160"/>
    <lineage>
        <taxon>Eukaryota</taxon>
        <taxon>Metazoa</taxon>
        <taxon>Ecdysozoa</taxon>
        <taxon>Arthropoda</taxon>
        <taxon>Hexapoda</taxon>
        <taxon>Insecta</taxon>
        <taxon>Pterygota</taxon>
        <taxon>Neoptera</taxon>
        <taxon>Endopterygota</taxon>
        <taxon>Diptera</taxon>
        <taxon>Nematocera</taxon>
        <taxon>Culicoidea</taxon>
        <taxon>Culicidae</taxon>
        <taxon>Culicinae</taxon>
        <taxon>Aedini</taxon>
        <taxon>Aedes</taxon>
        <taxon>Stegomyia</taxon>
    </lineage>
</organism>
<reference evidence="2" key="2">
    <citation type="submission" date="2025-05" db="UniProtKB">
        <authorList>
            <consortium name="EnsemblMetazoa"/>
        </authorList>
    </citation>
    <scope>IDENTIFICATION</scope>
    <source>
        <strain evidence="2">Foshan</strain>
    </source>
</reference>
<proteinExistence type="predicted"/>
<dbReference type="Gene3D" id="2.80.10.50">
    <property type="match status" value="1"/>
</dbReference>
<dbReference type="EnsemblMetazoa" id="AALFPA23_008123.R10937">
    <property type="protein sequence ID" value="AALFPA23_008123.P10937"/>
    <property type="gene ID" value="AALFPA23_008123"/>
</dbReference>
<dbReference type="GeneID" id="115258505"/>
<feature type="chain" id="PRO_5046804547" evidence="1">
    <location>
        <begin position="22"/>
        <end position="197"/>
    </location>
</feature>
<keyword evidence="3" id="KW-1185">Reference proteome</keyword>
<evidence type="ECO:0000313" key="2">
    <source>
        <dbReference type="EnsemblMetazoa" id="AALFPA23_008123.P10937"/>
    </source>
</evidence>
<evidence type="ECO:0000313" key="3">
    <source>
        <dbReference type="Proteomes" id="UP000069940"/>
    </source>
</evidence>
<keyword evidence="1" id="KW-0732">Signal</keyword>
<evidence type="ECO:0000256" key="1">
    <source>
        <dbReference type="SAM" id="SignalP"/>
    </source>
</evidence>
<reference evidence="3" key="1">
    <citation type="journal article" date="2015" name="Proc. Natl. Acad. Sci. U.S.A.">
        <title>Genome sequence of the Asian Tiger mosquito, Aedes albopictus, reveals insights into its biology, genetics, and evolution.</title>
        <authorList>
            <person name="Chen X.G."/>
            <person name="Jiang X."/>
            <person name="Gu J."/>
            <person name="Xu M."/>
            <person name="Wu Y."/>
            <person name="Deng Y."/>
            <person name="Zhang C."/>
            <person name="Bonizzoni M."/>
            <person name="Dermauw W."/>
            <person name="Vontas J."/>
            <person name="Armbruster P."/>
            <person name="Huang X."/>
            <person name="Yang Y."/>
            <person name="Zhang H."/>
            <person name="He W."/>
            <person name="Peng H."/>
            <person name="Liu Y."/>
            <person name="Wu K."/>
            <person name="Chen J."/>
            <person name="Lirakis M."/>
            <person name="Topalis P."/>
            <person name="Van Leeuwen T."/>
            <person name="Hall A.B."/>
            <person name="Jiang X."/>
            <person name="Thorpe C."/>
            <person name="Mueller R.L."/>
            <person name="Sun C."/>
            <person name="Waterhouse R.M."/>
            <person name="Yan G."/>
            <person name="Tu Z.J."/>
            <person name="Fang X."/>
            <person name="James A.A."/>
        </authorList>
    </citation>
    <scope>NUCLEOTIDE SEQUENCE [LARGE SCALE GENOMIC DNA]</scope>
    <source>
        <strain evidence="3">Foshan</strain>
    </source>
</reference>
<sequence length="197" mass="23306">MCSKSIIILVVVTATLVLSKTEPPLGCVQIENVAYRRFMFAGQYQSGYDRSVNYDNWERLTDKDWIFDKSGKEYRIYTVRNQIAPMYLRVNKAVQIDNDRRKVQLSAFVNSTSEILWKVEDLKNGYYAIQNKDFKEYLYAGERKYDTTYGCLHPYETSIYNWKTNTTMCRHVGQVFTWKGKKPKKLGHEFQWKIHSC</sequence>
<name>A0ABM1YDF6_AEDAL</name>
<dbReference type="SUPFAM" id="SSF50370">
    <property type="entry name" value="Ricin B-like lectins"/>
    <property type="match status" value="1"/>
</dbReference>